<protein>
    <submittedName>
        <fullName evidence="1">Polyubiquitin</fullName>
    </submittedName>
</protein>
<sequence>MVSLLSTSSVMVLPVKVFTKICICIYIHNNNNPQTNFRNPTIQFNQTEPNK</sequence>
<dbReference type="EMBL" id="GGEC01012905">
    <property type="protein sequence ID" value="MBW93388.1"/>
    <property type="molecule type" value="Transcribed_RNA"/>
</dbReference>
<evidence type="ECO:0000313" key="1">
    <source>
        <dbReference type="EMBL" id="MBW93388.1"/>
    </source>
</evidence>
<dbReference type="AlphaFoldDB" id="A0A2P2JIW4"/>
<organism evidence="1">
    <name type="scientific">Rhizophora mucronata</name>
    <name type="common">Asiatic mangrove</name>
    <dbReference type="NCBI Taxonomy" id="61149"/>
    <lineage>
        <taxon>Eukaryota</taxon>
        <taxon>Viridiplantae</taxon>
        <taxon>Streptophyta</taxon>
        <taxon>Embryophyta</taxon>
        <taxon>Tracheophyta</taxon>
        <taxon>Spermatophyta</taxon>
        <taxon>Magnoliopsida</taxon>
        <taxon>eudicotyledons</taxon>
        <taxon>Gunneridae</taxon>
        <taxon>Pentapetalae</taxon>
        <taxon>rosids</taxon>
        <taxon>fabids</taxon>
        <taxon>Malpighiales</taxon>
        <taxon>Rhizophoraceae</taxon>
        <taxon>Rhizophora</taxon>
    </lineage>
</organism>
<proteinExistence type="predicted"/>
<reference evidence="1" key="1">
    <citation type="submission" date="2018-02" db="EMBL/GenBank/DDBJ databases">
        <title>Rhizophora mucronata_Transcriptome.</title>
        <authorList>
            <person name="Meera S.P."/>
            <person name="Sreeshan A."/>
            <person name="Augustine A."/>
        </authorList>
    </citation>
    <scope>NUCLEOTIDE SEQUENCE</scope>
    <source>
        <tissue evidence="1">Leaf</tissue>
    </source>
</reference>
<name>A0A2P2JIW4_RHIMU</name>
<accession>A0A2P2JIW4</accession>